<evidence type="ECO:0000313" key="1">
    <source>
        <dbReference type="EMBL" id="KAJ4710648.1"/>
    </source>
</evidence>
<gene>
    <name evidence="1" type="ORF">OWV82_016805</name>
</gene>
<dbReference type="EMBL" id="CM051402">
    <property type="protein sequence ID" value="KAJ4710648.1"/>
    <property type="molecule type" value="Genomic_DNA"/>
</dbReference>
<keyword evidence="2" id="KW-1185">Reference proteome</keyword>
<name>A0ACC1XIE0_MELAZ</name>
<accession>A0ACC1XIE0</accession>
<proteinExistence type="predicted"/>
<protein>
    <submittedName>
        <fullName evidence="1">Acidic leucine-rich nuclear phosphoprotein 32 family member E</fullName>
    </submittedName>
</protein>
<sequence length="154" mass="17374">MEPSKFFGCKEECSSSVSGWTMYLGSPGNENDNYDDDDDDDRNTYQQGDAFKLDYHLHDDDDANDKSDDSMASDASSGPSHQELPIPWGNSKPSLDKHETSKYSWKQNLQKQKTKRDESRIKVERDEQPVLITKSTTSQALSGAKARKSKQMGK</sequence>
<evidence type="ECO:0000313" key="2">
    <source>
        <dbReference type="Proteomes" id="UP001164539"/>
    </source>
</evidence>
<dbReference type="Proteomes" id="UP001164539">
    <property type="component" value="Chromosome 9"/>
</dbReference>
<organism evidence="1 2">
    <name type="scientific">Melia azedarach</name>
    <name type="common">Chinaberry tree</name>
    <dbReference type="NCBI Taxonomy" id="155640"/>
    <lineage>
        <taxon>Eukaryota</taxon>
        <taxon>Viridiplantae</taxon>
        <taxon>Streptophyta</taxon>
        <taxon>Embryophyta</taxon>
        <taxon>Tracheophyta</taxon>
        <taxon>Spermatophyta</taxon>
        <taxon>Magnoliopsida</taxon>
        <taxon>eudicotyledons</taxon>
        <taxon>Gunneridae</taxon>
        <taxon>Pentapetalae</taxon>
        <taxon>rosids</taxon>
        <taxon>malvids</taxon>
        <taxon>Sapindales</taxon>
        <taxon>Meliaceae</taxon>
        <taxon>Melia</taxon>
    </lineage>
</organism>
<reference evidence="1 2" key="1">
    <citation type="journal article" date="2023" name="Science">
        <title>Complex scaffold remodeling in plant triterpene biosynthesis.</title>
        <authorList>
            <person name="De La Pena R."/>
            <person name="Hodgson H."/>
            <person name="Liu J.C."/>
            <person name="Stephenson M.J."/>
            <person name="Martin A.C."/>
            <person name="Owen C."/>
            <person name="Harkess A."/>
            <person name="Leebens-Mack J."/>
            <person name="Jimenez L.E."/>
            <person name="Osbourn A."/>
            <person name="Sattely E.S."/>
        </authorList>
    </citation>
    <scope>NUCLEOTIDE SEQUENCE [LARGE SCALE GENOMIC DNA]</scope>
    <source>
        <strain evidence="2">cv. JPN11</strain>
        <tissue evidence="1">Leaf</tissue>
    </source>
</reference>
<comment type="caution">
    <text evidence="1">The sequence shown here is derived from an EMBL/GenBank/DDBJ whole genome shotgun (WGS) entry which is preliminary data.</text>
</comment>